<dbReference type="Pfam" id="PF13650">
    <property type="entry name" value="Asp_protease_2"/>
    <property type="match status" value="2"/>
</dbReference>
<gene>
    <name evidence="3" type="ORF">LXT13_26530</name>
</gene>
<dbReference type="InterPro" id="IPR021109">
    <property type="entry name" value="Peptidase_aspartic_dom_sf"/>
</dbReference>
<dbReference type="CDD" id="cd05483">
    <property type="entry name" value="retropepsin_like_bacteria"/>
    <property type="match status" value="2"/>
</dbReference>
<evidence type="ECO:0000259" key="2">
    <source>
        <dbReference type="PROSITE" id="PS50175"/>
    </source>
</evidence>
<reference evidence="3 4" key="1">
    <citation type="submission" date="2021-12" db="EMBL/GenBank/DDBJ databases">
        <title>Genome seq of P8.</title>
        <authorList>
            <person name="Seo T."/>
        </authorList>
    </citation>
    <scope>NUCLEOTIDE SEQUENCE [LARGE SCALE GENOMIC DNA]</scope>
    <source>
        <strain evidence="3 4">P8</strain>
    </source>
</reference>
<evidence type="ECO:0000313" key="3">
    <source>
        <dbReference type="EMBL" id="MCE4557951.1"/>
    </source>
</evidence>
<protein>
    <submittedName>
        <fullName evidence="3">Aspartyl protease family protein</fullName>
    </submittedName>
</protein>
<dbReference type="SUPFAM" id="SSF50630">
    <property type="entry name" value="Acid proteases"/>
    <property type="match status" value="2"/>
</dbReference>
<dbReference type="PROSITE" id="PS50175">
    <property type="entry name" value="ASP_PROT_RETROV"/>
    <property type="match status" value="1"/>
</dbReference>
<proteinExistence type="predicted"/>
<evidence type="ECO:0000256" key="1">
    <source>
        <dbReference type="ARBA" id="ARBA00022801"/>
    </source>
</evidence>
<dbReference type="RefSeq" id="WP_233375341.1">
    <property type="nucleotide sequence ID" value="NZ_JAJTWU010000014.1"/>
</dbReference>
<sequence>MRLDRAGRPVIGVQFNGQGPFDMVLDTAAQSSVITAALAQELRLQPLPGESISVQGVSGSAQVALYPVDELKTDLFQAQFVALPGLPNAGSTSARGILGVEHFAQGKLGFDHREGRLTFSASSPVTAGSAAIQGRLDELGLLHVPLSIDGVAVDALVDTGASTSVANWAVVAALGWRRDDPRLKAAGGIRGATQAVSSVMSTHVDRFKIGPATLSNVPILVTAPAGAREEKPHLILGIDLLAVLGTYAVDFPRAELQIGVPR</sequence>
<comment type="caution">
    <text evidence="3">The sequence shown here is derived from an EMBL/GenBank/DDBJ whole genome shotgun (WGS) entry which is preliminary data.</text>
</comment>
<name>A0ABS8XZA3_9BURK</name>
<keyword evidence="3" id="KW-0645">Protease</keyword>
<keyword evidence="4" id="KW-1185">Reference proteome</keyword>
<dbReference type="EMBL" id="JAJTWU010000014">
    <property type="protein sequence ID" value="MCE4557951.1"/>
    <property type="molecule type" value="Genomic_DNA"/>
</dbReference>
<dbReference type="InterPro" id="IPR034122">
    <property type="entry name" value="Retropepsin-like_bacterial"/>
</dbReference>
<dbReference type="GO" id="GO:0008233">
    <property type="term" value="F:peptidase activity"/>
    <property type="evidence" value="ECO:0007669"/>
    <property type="project" value="UniProtKB-KW"/>
</dbReference>
<evidence type="ECO:0000313" key="4">
    <source>
        <dbReference type="Proteomes" id="UP001200741"/>
    </source>
</evidence>
<feature type="domain" description="Peptidase A2" evidence="2">
    <location>
        <begin position="153"/>
        <end position="240"/>
    </location>
</feature>
<keyword evidence="1" id="KW-0378">Hydrolase</keyword>
<dbReference type="Gene3D" id="2.40.70.10">
    <property type="entry name" value="Acid Proteases"/>
    <property type="match status" value="2"/>
</dbReference>
<dbReference type="InterPro" id="IPR001995">
    <property type="entry name" value="Peptidase_A2_cat"/>
</dbReference>
<organism evidence="3 4">
    <name type="scientific">Pelomonas cellulosilytica</name>
    <dbReference type="NCBI Taxonomy" id="2906762"/>
    <lineage>
        <taxon>Bacteria</taxon>
        <taxon>Pseudomonadati</taxon>
        <taxon>Pseudomonadota</taxon>
        <taxon>Betaproteobacteria</taxon>
        <taxon>Burkholderiales</taxon>
        <taxon>Sphaerotilaceae</taxon>
        <taxon>Roseateles</taxon>
    </lineage>
</organism>
<dbReference type="Proteomes" id="UP001200741">
    <property type="component" value="Unassembled WGS sequence"/>
</dbReference>
<accession>A0ABS8XZA3</accession>
<dbReference type="GO" id="GO:0006508">
    <property type="term" value="P:proteolysis"/>
    <property type="evidence" value="ECO:0007669"/>
    <property type="project" value="UniProtKB-KW"/>
</dbReference>